<dbReference type="CDD" id="cd01174">
    <property type="entry name" value="ribokinase"/>
    <property type="match status" value="1"/>
</dbReference>
<reference evidence="12 13" key="1">
    <citation type="submission" date="2019-02" db="EMBL/GenBank/DDBJ databases">
        <title>Sequencing the genomes of 1000 actinobacteria strains.</title>
        <authorList>
            <person name="Klenk H.-P."/>
        </authorList>
    </citation>
    <scope>NUCLEOTIDE SEQUENCE [LARGE SCALE GENOMIC DNA]</scope>
    <source>
        <strain evidence="12 13">DSM 44509</strain>
    </source>
</reference>
<keyword evidence="7 9" id="KW-0630">Potassium</keyword>
<comment type="function">
    <text evidence="9">Catalyzes the phosphorylation of ribose at O-5 in a reaction requiring ATP and magnesium. The resulting D-ribose-5-phosphate can then be used either for sythesis of nucleotides, histidine, and tryptophan, or as a component of the pentose phosphate pathway.</text>
</comment>
<evidence type="ECO:0000313" key="12">
    <source>
        <dbReference type="EMBL" id="RZU33546.1"/>
    </source>
</evidence>
<dbReference type="InterPro" id="IPR002139">
    <property type="entry name" value="Ribo/fructo_kinase"/>
</dbReference>
<evidence type="ECO:0000256" key="9">
    <source>
        <dbReference type="HAMAP-Rule" id="MF_01987"/>
    </source>
</evidence>
<keyword evidence="9" id="KW-0963">Cytoplasm</keyword>
<evidence type="ECO:0000256" key="4">
    <source>
        <dbReference type="ARBA" id="ARBA00022777"/>
    </source>
</evidence>
<keyword evidence="1 9" id="KW-0808">Transferase</keyword>
<feature type="binding site" evidence="9">
    <location>
        <begin position="38"/>
        <end position="42"/>
    </location>
    <ligand>
        <name>substrate</name>
    </ligand>
</feature>
<comment type="pathway">
    <text evidence="9">Carbohydrate metabolism; D-ribose degradation; D-ribose 5-phosphate from beta-D-ribopyranose: step 2/2.</text>
</comment>
<dbReference type="GO" id="GO:0004747">
    <property type="term" value="F:ribokinase activity"/>
    <property type="evidence" value="ECO:0007669"/>
    <property type="project" value="UniProtKB-UniRule"/>
</dbReference>
<organism evidence="12 13">
    <name type="scientific">Blastococcus saxobsidens</name>
    <dbReference type="NCBI Taxonomy" id="138336"/>
    <lineage>
        <taxon>Bacteria</taxon>
        <taxon>Bacillati</taxon>
        <taxon>Actinomycetota</taxon>
        <taxon>Actinomycetes</taxon>
        <taxon>Geodermatophilales</taxon>
        <taxon>Geodermatophilaceae</taxon>
        <taxon>Blastococcus</taxon>
    </lineage>
</organism>
<feature type="binding site" evidence="9">
    <location>
        <position position="248"/>
    </location>
    <ligand>
        <name>substrate</name>
    </ligand>
</feature>
<keyword evidence="8 9" id="KW-0119">Carbohydrate metabolism</keyword>
<dbReference type="GO" id="GO:0019303">
    <property type="term" value="P:D-ribose catabolic process"/>
    <property type="evidence" value="ECO:0007669"/>
    <property type="project" value="UniProtKB-UniRule"/>
</dbReference>
<gene>
    <name evidence="9" type="primary">rbsK</name>
    <name evidence="12" type="ORF">BKA19_3278</name>
</gene>
<dbReference type="Proteomes" id="UP000292507">
    <property type="component" value="Unassembled WGS sequence"/>
</dbReference>
<evidence type="ECO:0000256" key="10">
    <source>
        <dbReference type="SAM" id="MobiDB-lite"/>
    </source>
</evidence>
<feature type="binding site" evidence="9">
    <location>
        <position position="242"/>
    </location>
    <ligand>
        <name>K(+)</name>
        <dbReference type="ChEBI" id="CHEBI:29103"/>
    </ligand>
</feature>
<feature type="active site" description="Proton acceptor" evidence="9">
    <location>
        <position position="248"/>
    </location>
</feature>
<dbReference type="UniPathway" id="UPA00916">
    <property type="reaction ID" value="UER00889"/>
</dbReference>
<evidence type="ECO:0000256" key="1">
    <source>
        <dbReference type="ARBA" id="ARBA00022679"/>
    </source>
</evidence>
<name>A0A4V6MFM1_9ACTN</name>
<dbReference type="Gene3D" id="3.40.1190.20">
    <property type="match status" value="1"/>
</dbReference>
<comment type="cofactor">
    <cofactor evidence="9">
        <name>Mg(2+)</name>
        <dbReference type="ChEBI" id="CHEBI:18420"/>
    </cofactor>
    <text evidence="9">Requires a divalent cation, most likely magnesium in vivo, as an electrophilic catalyst to aid phosphoryl group transfer. It is the chelate of the metal and the nucleotide that is the actual substrate.</text>
</comment>
<feature type="binding site" evidence="9">
    <location>
        <begin position="10"/>
        <end position="12"/>
    </location>
    <ligand>
        <name>substrate</name>
    </ligand>
</feature>
<dbReference type="InterPro" id="IPR011877">
    <property type="entry name" value="Ribokinase"/>
</dbReference>
<comment type="similarity">
    <text evidence="9">Belongs to the carbohydrate kinase PfkB family. Ribokinase subfamily.</text>
</comment>
<comment type="subcellular location">
    <subcellularLocation>
        <location evidence="9">Cytoplasm</location>
    </subcellularLocation>
</comment>
<dbReference type="EC" id="2.7.1.15" evidence="9"/>
<dbReference type="Pfam" id="PF00294">
    <property type="entry name" value="PfkB"/>
    <property type="match status" value="1"/>
</dbReference>
<evidence type="ECO:0000313" key="13">
    <source>
        <dbReference type="Proteomes" id="UP000292507"/>
    </source>
</evidence>
<comment type="caution">
    <text evidence="9">Lacks conserved residue(s) required for the propagation of feature annotation.</text>
</comment>
<evidence type="ECO:0000256" key="2">
    <source>
        <dbReference type="ARBA" id="ARBA00022723"/>
    </source>
</evidence>
<dbReference type="HAMAP" id="MF_01987">
    <property type="entry name" value="Ribokinase"/>
    <property type="match status" value="1"/>
</dbReference>
<dbReference type="RefSeq" id="WP_242611214.1">
    <property type="nucleotide sequence ID" value="NZ_POQT01000002.1"/>
</dbReference>
<sequence>MSVTVVGSLNEDVLVAVDRLPGRGETVVARSSSLAPGGKGANQAAAAGLLGPGVHMVGRVGEDPAGDRQLAALAGSRVNVRRVLRTAGTPTGSATIPVEEGSGENLIVVVPGANAALTAQDVDVPSVRDARVVLLQLEVPMAAVTAAARTARGTVVLTPAPPQPLPTELLARVDVLVPNEHELVHLAGAAPADRSPEELAALARSVSNGDVVVTLGARGALVVPGNGGPVLLQAPPPVPVVDTTGAGDCFSGALGQALARGTDLPEAVRHAVAAAALSTTGPGARGALPDEEAVELLLPRVPPATPVDRPAVRPPEDRAQASRDEARGGADMTESHRTPHSAERAEGDPAGEEAGGSGRTPHPEEPAEGARDTADGDADTPDV</sequence>
<keyword evidence="3 9" id="KW-0547">Nucleotide-binding</keyword>
<dbReference type="SUPFAM" id="SSF53613">
    <property type="entry name" value="Ribokinase-like"/>
    <property type="match status" value="1"/>
</dbReference>
<evidence type="ECO:0000259" key="11">
    <source>
        <dbReference type="Pfam" id="PF00294"/>
    </source>
</evidence>
<dbReference type="GO" id="GO:0005524">
    <property type="term" value="F:ATP binding"/>
    <property type="evidence" value="ECO:0007669"/>
    <property type="project" value="UniProtKB-UniRule"/>
</dbReference>
<protein>
    <recommendedName>
        <fullName evidence="9">Ribokinase</fullName>
        <shortName evidence="9">RK</shortName>
        <ecNumber evidence="9">2.7.1.15</ecNumber>
    </recommendedName>
</protein>
<dbReference type="AlphaFoldDB" id="A0A4V6MFM1"/>
<keyword evidence="5 9" id="KW-0067">ATP-binding</keyword>
<dbReference type="InterPro" id="IPR011611">
    <property type="entry name" value="PfkB_dom"/>
</dbReference>
<evidence type="ECO:0000256" key="7">
    <source>
        <dbReference type="ARBA" id="ARBA00022958"/>
    </source>
</evidence>
<feature type="binding site" evidence="9">
    <location>
        <position position="283"/>
    </location>
    <ligand>
        <name>K(+)</name>
        <dbReference type="ChEBI" id="CHEBI:29103"/>
    </ligand>
</feature>
<dbReference type="PRINTS" id="PR00990">
    <property type="entry name" value="RIBOKINASE"/>
</dbReference>
<feature type="compositionally biased region" description="Basic and acidic residues" evidence="10">
    <location>
        <begin position="310"/>
        <end position="347"/>
    </location>
</feature>
<feature type="compositionally biased region" description="Basic and acidic residues" evidence="10">
    <location>
        <begin position="361"/>
        <end position="374"/>
    </location>
</feature>
<keyword evidence="2 9" id="KW-0479">Metal-binding</keyword>
<comment type="caution">
    <text evidence="12">The sequence shown here is derived from an EMBL/GenBank/DDBJ whole genome shotgun (WGS) entry which is preliminary data.</text>
</comment>
<keyword evidence="13" id="KW-1185">Reference proteome</keyword>
<evidence type="ECO:0000256" key="5">
    <source>
        <dbReference type="ARBA" id="ARBA00022840"/>
    </source>
</evidence>
<comment type="subunit">
    <text evidence="9">Homodimer.</text>
</comment>
<dbReference type="PANTHER" id="PTHR10584">
    <property type="entry name" value="SUGAR KINASE"/>
    <property type="match status" value="1"/>
</dbReference>
<comment type="catalytic activity">
    <reaction evidence="9">
        <text>D-ribose + ATP = D-ribose 5-phosphate + ADP + H(+)</text>
        <dbReference type="Rhea" id="RHEA:13697"/>
        <dbReference type="ChEBI" id="CHEBI:15378"/>
        <dbReference type="ChEBI" id="CHEBI:30616"/>
        <dbReference type="ChEBI" id="CHEBI:47013"/>
        <dbReference type="ChEBI" id="CHEBI:78346"/>
        <dbReference type="ChEBI" id="CHEBI:456216"/>
        <dbReference type="EC" id="2.7.1.15"/>
    </reaction>
</comment>
<evidence type="ECO:0000256" key="3">
    <source>
        <dbReference type="ARBA" id="ARBA00022741"/>
    </source>
</evidence>
<accession>A0A4V6MFM1</accession>
<feature type="binding site" evidence="9">
    <location>
        <position position="179"/>
    </location>
    <ligand>
        <name>ATP</name>
        <dbReference type="ChEBI" id="CHEBI:30616"/>
    </ligand>
</feature>
<feature type="binding site" evidence="9">
    <location>
        <position position="278"/>
    </location>
    <ligand>
        <name>K(+)</name>
        <dbReference type="ChEBI" id="CHEBI:29103"/>
    </ligand>
</feature>
<feature type="binding site" evidence="9">
    <location>
        <begin position="247"/>
        <end position="248"/>
    </location>
    <ligand>
        <name>ATP</name>
        <dbReference type="ChEBI" id="CHEBI:30616"/>
    </ligand>
</feature>
<feature type="region of interest" description="Disordered" evidence="10">
    <location>
        <begin position="299"/>
        <end position="383"/>
    </location>
</feature>
<dbReference type="GO" id="GO:0046872">
    <property type="term" value="F:metal ion binding"/>
    <property type="evidence" value="ECO:0007669"/>
    <property type="project" value="UniProtKB-KW"/>
</dbReference>
<feature type="binding site" evidence="9">
    <location>
        <position position="138"/>
    </location>
    <ligand>
        <name>substrate</name>
    </ligand>
</feature>
<feature type="binding site" evidence="9">
    <location>
        <position position="244"/>
    </location>
    <ligand>
        <name>K(+)</name>
        <dbReference type="ChEBI" id="CHEBI:29103"/>
    </ligand>
</feature>
<proteinExistence type="inferred from homology"/>
<dbReference type="InterPro" id="IPR029056">
    <property type="entry name" value="Ribokinase-like"/>
</dbReference>
<feature type="domain" description="Carbohydrate kinase PfkB" evidence="11">
    <location>
        <begin position="2"/>
        <end position="289"/>
    </location>
</feature>
<dbReference type="EMBL" id="SHKV01000001">
    <property type="protein sequence ID" value="RZU33546.1"/>
    <property type="molecule type" value="Genomic_DNA"/>
</dbReference>
<keyword evidence="4 9" id="KW-0418">Kinase</keyword>
<dbReference type="GO" id="GO:0005829">
    <property type="term" value="C:cytosol"/>
    <property type="evidence" value="ECO:0007669"/>
    <property type="project" value="TreeGrafter"/>
</dbReference>
<feature type="binding site" evidence="9">
    <location>
        <position position="281"/>
    </location>
    <ligand>
        <name>K(+)</name>
        <dbReference type="ChEBI" id="CHEBI:29103"/>
    </ligand>
</feature>
<comment type="activity regulation">
    <text evidence="9">Activated by a monovalent cation that binds near, but not in, the active site. The most likely occupant of the site in vivo is potassium. Ion binding induces a conformational change that may alter substrate affinity.</text>
</comment>
<keyword evidence="6 9" id="KW-0460">Magnesium</keyword>
<dbReference type="PANTHER" id="PTHR10584:SF166">
    <property type="entry name" value="RIBOKINASE"/>
    <property type="match status" value="1"/>
</dbReference>
<evidence type="ECO:0000256" key="6">
    <source>
        <dbReference type="ARBA" id="ARBA00022842"/>
    </source>
</evidence>
<feature type="binding site" evidence="9">
    <location>
        <begin position="214"/>
        <end position="219"/>
    </location>
    <ligand>
        <name>ATP</name>
        <dbReference type="ChEBI" id="CHEBI:30616"/>
    </ligand>
</feature>
<evidence type="ECO:0000256" key="8">
    <source>
        <dbReference type="ARBA" id="ARBA00023277"/>
    </source>
</evidence>